<dbReference type="SMR" id="A0A1I7S4U7"/>
<dbReference type="Pfam" id="PF01425">
    <property type="entry name" value="Amidase"/>
    <property type="match status" value="1"/>
</dbReference>
<reference evidence="7" key="1">
    <citation type="submission" date="2016-11" db="UniProtKB">
        <authorList>
            <consortium name="WormBaseParasite"/>
        </authorList>
    </citation>
    <scope>IDENTIFICATION</scope>
</reference>
<dbReference type="OrthoDB" id="5852048at2759"/>
<evidence type="ECO:0000313" key="5">
    <source>
        <dbReference type="Proteomes" id="UP000095284"/>
    </source>
</evidence>
<evidence type="ECO:0000259" key="2">
    <source>
        <dbReference type="Pfam" id="PF01425"/>
    </source>
</evidence>
<dbReference type="AlphaFoldDB" id="A0A1I7S4U7"/>
<dbReference type="PANTHER" id="PTHR43372">
    <property type="entry name" value="FATTY-ACID AMIDE HYDROLASE"/>
    <property type="match status" value="1"/>
</dbReference>
<evidence type="ECO:0000313" key="4">
    <source>
        <dbReference type="EMBL" id="CAG9117388.1"/>
    </source>
</evidence>
<feature type="domain" description="Amidase" evidence="2">
    <location>
        <begin position="67"/>
        <end position="497"/>
    </location>
</feature>
<proteinExistence type="predicted"/>
<dbReference type="eggNOG" id="KOG1212">
    <property type="taxonomic scope" value="Eukaryota"/>
</dbReference>
<feature type="active site" description="Acyl-ester intermediate" evidence="1">
    <location>
        <position position="229"/>
    </location>
</feature>
<evidence type="ECO:0000313" key="6">
    <source>
        <dbReference type="Proteomes" id="UP000659654"/>
    </source>
</evidence>
<evidence type="ECO:0000313" key="7">
    <source>
        <dbReference type="WBParaSite" id="BXY_0803000.1"/>
    </source>
</evidence>
<protein>
    <submittedName>
        <fullName evidence="3">(pine wood nematode) hypothetical protein</fullName>
    </submittedName>
    <submittedName>
        <fullName evidence="7">Amidase domain-containing protein</fullName>
    </submittedName>
</protein>
<gene>
    <name evidence="3" type="ORF">BXYJ_LOCUS9835</name>
</gene>
<dbReference type="InterPro" id="IPR052739">
    <property type="entry name" value="FAAH2"/>
</dbReference>
<keyword evidence="6" id="KW-1185">Reference proteome</keyword>
<name>A0A1I7S4U7_BURXY</name>
<feature type="active site" description="Charge relay system" evidence="1">
    <location>
        <position position="129"/>
    </location>
</feature>
<dbReference type="PANTHER" id="PTHR43372:SF2">
    <property type="entry name" value="IP13792P"/>
    <property type="match status" value="1"/>
</dbReference>
<dbReference type="EMBL" id="CAJFCV020000004">
    <property type="protein sequence ID" value="CAG9117388.1"/>
    <property type="molecule type" value="Genomic_DNA"/>
</dbReference>
<dbReference type="EMBL" id="CAJFDI010000004">
    <property type="protein sequence ID" value="CAD5227290.1"/>
    <property type="molecule type" value="Genomic_DNA"/>
</dbReference>
<dbReference type="InterPro" id="IPR036928">
    <property type="entry name" value="AS_sf"/>
</dbReference>
<evidence type="ECO:0000256" key="1">
    <source>
        <dbReference type="PIRSR" id="PIRSR001221-1"/>
    </source>
</evidence>
<organism evidence="5 7">
    <name type="scientific">Bursaphelenchus xylophilus</name>
    <name type="common">Pinewood nematode worm</name>
    <name type="synonym">Aphelenchoides xylophilus</name>
    <dbReference type="NCBI Taxonomy" id="6326"/>
    <lineage>
        <taxon>Eukaryota</taxon>
        <taxon>Metazoa</taxon>
        <taxon>Ecdysozoa</taxon>
        <taxon>Nematoda</taxon>
        <taxon>Chromadorea</taxon>
        <taxon>Rhabditida</taxon>
        <taxon>Tylenchina</taxon>
        <taxon>Tylenchomorpha</taxon>
        <taxon>Aphelenchoidea</taxon>
        <taxon>Aphelenchoididae</taxon>
        <taxon>Bursaphelenchus</taxon>
    </lineage>
</organism>
<feature type="active site" description="Charge relay system" evidence="1">
    <location>
        <position position="205"/>
    </location>
</feature>
<dbReference type="GO" id="GO:0012505">
    <property type="term" value="C:endomembrane system"/>
    <property type="evidence" value="ECO:0007669"/>
    <property type="project" value="TreeGrafter"/>
</dbReference>
<accession>A0A1I7S4U7</accession>
<dbReference type="InterPro" id="IPR023631">
    <property type="entry name" value="Amidase_dom"/>
</dbReference>
<reference evidence="4" key="2">
    <citation type="submission" date="2020-08" db="EMBL/GenBank/DDBJ databases">
        <authorList>
            <person name="Kikuchi T."/>
        </authorList>
    </citation>
    <scope>NUCLEOTIDE SEQUENCE</scope>
    <source>
        <strain evidence="3">Ka4C1</strain>
    </source>
</reference>
<dbReference type="Gene3D" id="3.90.1300.10">
    <property type="entry name" value="Amidase signature (AS) domain"/>
    <property type="match status" value="1"/>
</dbReference>
<evidence type="ECO:0000313" key="3">
    <source>
        <dbReference type="EMBL" id="CAD5227290.1"/>
    </source>
</evidence>
<dbReference type="Proteomes" id="UP000582659">
    <property type="component" value="Unassembled WGS sequence"/>
</dbReference>
<sequence>MDLPVLPFKTLDPGAIALHVSCIAYARYTAITTCKSTVTYSEDPLLNISATAAAEMIRQGRLKSATLVEAYLNRIKEVNPMINAVTELFEEEALQMAKEVDEFIENSDEEDVKMMRQEKPLLGIPVSIKHVFDLKGRRNVCGLHHLREASLAQANATAVNRVLKAGAIPICYTNVSPGCMSFETDNVVFGRTPSPHDSRTISGGSSGGEASLICSQGSLIGVGTDLGGSIRLPSILCGIYGLKPRESCSLNGVLPKVDLGDDSHGMYVTGPMVRYAEDLMLLQSVLAPTSIPLPISKPRPARLFISKPEVAPLITLSKTVKVITDDVANYLSKSYSLPIERFDLIKTLQEYFIIFKELLTENFDVAQHLAPNENVNVATEFIKLMSGSSCQSFGLLMSFYAAGRPSPQGTLEESKRQIQILRSRIHQQLEDGAVLVFPGLPETNYYHYSFGALPCFYTSLFNILAVPVLAVPCGKDKNGYPMSVQLVGGIGSENLLCSVAQQMEDRFGGWVKPGV</sequence>
<dbReference type="PIRSF" id="PIRSF001221">
    <property type="entry name" value="Amidase_fungi"/>
    <property type="match status" value="1"/>
</dbReference>
<dbReference type="Proteomes" id="UP000659654">
    <property type="component" value="Unassembled WGS sequence"/>
</dbReference>
<dbReference type="WBParaSite" id="BXY_0803000.1">
    <property type="protein sequence ID" value="BXY_0803000.1"/>
    <property type="gene ID" value="BXY_0803000"/>
</dbReference>
<dbReference type="Proteomes" id="UP000095284">
    <property type="component" value="Unplaced"/>
</dbReference>
<dbReference type="SUPFAM" id="SSF75304">
    <property type="entry name" value="Amidase signature (AS) enzymes"/>
    <property type="match status" value="1"/>
</dbReference>